<feature type="binding site" evidence="11">
    <location>
        <position position="413"/>
    </location>
    <ligand>
        <name>L-glutamine</name>
        <dbReference type="ChEBI" id="CHEBI:58359"/>
    </ligand>
</feature>
<dbReference type="GO" id="GO:0044210">
    <property type="term" value="P:'de novo' CTP biosynthetic process"/>
    <property type="evidence" value="ECO:0007669"/>
    <property type="project" value="UniProtKB-UniRule"/>
</dbReference>
<feature type="binding site" evidence="11">
    <location>
        <position position="148"/>
    </location>
    <ligand>
        <name>Mg(2+)</name>
        <dbReference type="ChEBI" id="CHEBI:18420"/>
    </ligand>
</feature>
<dbReference type="GO" id="GO:0097268">
    <property type="term" value="C:cytoophidium"/>
    <property type="evidence" value="ECO:0007669"/>
    <property type="project" value="UniProtKB-ARBA"/>
</dbReference>
<dbReference type="InterPro" id="IPR017926">
    <property type="entry name" value="GATASE"/>
</dbReference>
<comment type="miscellaneous">
    <text evidence="11">CTPSs have evolved a hybrid strategy for distinguishing between UTP and CTP. The overlapping regions of the product feedback inhibitory and substrate sites recognize a common feature in both compounds, the triphosphate moiety. To differentiate isosteric substrate and product pyrimidine rings, an additional pocket far from the expected kinase/ligase catalytic site, specifically recognizes the cytosine and ribose portions of the product inhibitor.</text>
</comment>
<keyword evidence="5 11" id="KW-0547">Nucleotide-binding</keyword>
<feature type="binding site" evidence="11">
    <location>
        <begin position="390"/>
        <end position="393"/>
    </location>
    <ligand>
        <name>L-glutamine</name>
        <dbReference type="ChEBI" id="CHEBI:58359"/>
    </ligand>
</feature>
<comment type="caution">
    <text evidence="11">Lacks conserved residue(s) required for the propagation of feature annotation.</text>
</comment>
<feature type="active site" evidence="11">
    <location>
        <position position="517"/>
    </location>
</feature>
<evidence type="ECO:0000259" key="13">
    <source>
        <dbReference type="Pfam" id="PF06418"/>
    </source>
</evidence>
<dbReference type="GO" id="GO:0005829">
    <property type="term" value="C:cytosol"/>
    <property type="evidence" value="ECO:0007669"/>
    <property type="project" value="TreeGrafter"/>
</dbReference>
<feature type="binding site" evidence="11">
    <location>
        <position position="78"/>
    </location>
    <ligand>
        <name>Mg(2+)</name>
        <dbReference type="ChEBI" id="CHEBI:18420"/>
    </ligand>
</feature>
<reference evidence="15" key="1">
    <citation type="submission" date="2017-02" db="EMBL/GenBank/DDBJ databases">
        <authorList>
            <person name="Varghese N."/>
            <person name="Submissions S."/>
        </authorList>
    </citation>
    <scope>NUCLEOTIDE SEQUENCE [LARGE SCALE GENOMIC DNA]</scope>
    <source>
        <strain evidence="15">DSM 22270</strain>
    </source>
</reference>
<dbReference type="GO" id="GO:0005524">
    <property type="term" value="F:ATP binding"/>
    <property type="evidence" value="ECO:0007669"/>
    <property type="project" value="UniProtKB-KW"/>
</dbReference>
<sequence>MASKARKTAKYIFVTGGVTSSLGKGIIASSLAKLLQARGLSVTIQKFDPYLNIDPGTMNPYEHGECYVTDDGAETDLDLGHYERFLNVRTSQANNVTTGRIYHNVITAERRGDFLGKTVQVVPHITDELKRNMLLLGQTGDYDIVITEIGGCVGDIESLPFLEAVRQVKFEMEEHDTLVIHLTLIPYLNSAGELKTKPTQHSVRMLQESGIQPDILVCRTEHPLPYDIRKKIALFCNVQVNSVIEAMDADTIYAVPLLMLKERLDQRALYMLDIYNDKDVDLDSWKTFLSRYKNPVDSIRIGLVGKYVELHDAYKSIVESFIHAGAANECKVNIEWIHSESLTAENAVEKLENLDGVLVAPGFGERGIEGKIAAIQYVRENNIPFFGICLGMQMAVIEYARNVIGWGGAHSVEMDVNTDHPVIHLMKDQKDVSNKGGTMRLGAYPCKIKKDSLASRIYGKTNISERHRHRYEFNNKYLKDFEEKGLIATGINPDNNLVEMVELPGHPFYIGVQFHPELKSTVMNPHPIFVNFVSAALAYSLEKRSVDSLNTSIH</sequence>
<evidence type="ECO:0000256" key="9">
    <source>
        <dbReference type="ARBA" id="ARBA00022975"/>
    </source>
</evidence>
<dbReference type="Proteomes" id="UP000190897">
    <property type="component" value="Unassembled WGS sequence"/>
</dbReference>
<feature type="binding site" evidence="11">
    <location>
        <position position="61"/>
    </location>
    <ligand>
        <name>L-glutamine</name>
        <dbReference type="ChEBI" id="CHEBI:58359"/>
    </ligand>
</feature>
<gene>
    <name evidence="11" type="primary">pyrG</name>
    <name evidence="14" type="ORF">SAMN05660293_02457</name>
</gene>
<feature type="binding site" evidence="11">
    <location>
        <begin position="21"/>
        <end position="26"/>
    </location>
    <ligand>
        <name>ATP</name>
        <dbReference type="ChEBI" id="CHEBI:30616"/>
    </ligand>
</feature>
<dbReference type="InterPro" id="IPR029062">
    <property type="entry name" value="Class_I_gatase-like"/>
</dbReference>
<accession>A0A1T5EHD3</accession>
<comment type="catalytic activity">
    <reaction evidence="11">
        <text>UTP + NH4(+) + ATP = CTP + ADP + phosphate + 2 H(+)</text>
        <dbReference type="Rhea" id="RHEA:16597"/>
        <dbReference type="ChEBI" id="CHEBI:15378"/>
        <dbReference type="ChEBI" id="CHEBI:28938"/>
        <dbReference type="ChEBI" id="CHEBI:30616"/>
        <dbReference type="ChEBI" id="CHEBI:37563"/>
        <dbReference type="ChEBI" id="CHEBI:43474"/>
        <dbReference type="ChEBI" id="CHEBI:46398"/>
        <dbReference type="ChEBI" id="CHEBI:456216"/>
    </reaction>
</comment>
<keyword evidence="8 11" id="KW-0315">Glutamine amidotransferase</keyword>
<comment type="catalytic activity">
    <reaction evidence="10 11">
        <text>UTP + L-glutamine + ATP + H2O = CTP + L-glutamate + ADP + phosphate + 2 H(+)</text>
        <dbReference type="Rhea" id="RHEA:26426"/>
        <dbReference type="ChEBI" id="CHEBI:15377"/>
        <dbReference type="ChEBI" id="CHEBI:15378"/>
        <dbReference type="ChEBI" id="CHEBI:29985"/>
        <dbReference type="ChEBI" id="CHEBI:30616"/>
        <dbReference type="ChEBI" id="CHEBI:37563"/>
        <dbReference type="ChEBI" id="CHEBI:43474"/>
        <dbReference type="ChEBI" id="CHEBI:46398"/>
        <dbReference type="ChEBI" id="CHEBI:58359"/>
        <dbReference type="ChEBI" id="CHEBI:456216"/>
        <dbReference type="EC" id="6.3.4.2"/>
    </reaction>
</comment>
<feature type="binding site" evidence="11">
    <location>
        <position position="78"/>
    </location>
    <ligand>
        <name>ATP</name>
        <dbReference type="ChEBI" id="CHEBI:30616"/>
    </ligand>
</feature>
<comment type="pathway">
    <text evidence="1 11">Pyrimidine metabolism; CTP biosynthesis via de novo pathway; CTP from UDP: step 2/2.</text>
</comment>
<evidence type="ECO:0000256" key="10">
    <source>
        <dbReference type="ARBA" id="ARBA00047781"/>
    </source>
</evidence>
<dbReference type="GO" id="GO:0046872">
    <property type="term" value="F:metal ion binding"/>
    <property type="evidence" value="ECO:0007669"/>
    <property type="project" value="UniProtKB-KW"/>
</dbReference>
<evidence type="ECO:0000256" key="4">
    <source>
        <dbReference type="ARBA" id="ARBA00022723"/>
    </source>
</evidence>
<dbReference type="FunFam" id="3.40.50.880:FF:000002">
    <property type="entry name" value="CTP synthase"/>
    <property type="match status" value="1"/>
</dbReference>
<organism evidence="14 15">
    <name type="scientific">Dyadobacter psychrophilus</name>
    <dbReference type="NCBI Taxonomy" id="651661"/>
    <lineage>
        <taxon>Bacteria</taxon>
        <taxon>Pseudomonadati</taxon>
        <taxon>Bacteroidota</taxon>
        <taxon>Cytophagia</taxon>
        <taxon>Cytophagales</taxon>
        <taxon>Spirosomataceae</taxon>
        <taxon>Dyadobacter</taxon>
    </lineage>
</organism>
<dbReference type="STRING" id="651661.SAMN05660293_02457"/>
<dbReference type="GO" id="GO:0019856">
    <property type="term" value="P:pyrimidine nucleobase biosynthetic process"/>
    <property type="evidence" value="ECO:0007669"/>
    <property type="project" value="TreeGrafter"/>
</dbReference>
<dbReference type="Gene3D" id="3.40.50.880">
    <property type="match status" value="1"/>
</dbReference>
<feature type="binding site" evidence="11">
    <location>
        <begin position="155"/>
        <end position="157"/>
    </location>
    <ligand>
        <name>CTP</name>
        <dbReference type="ChEBI" id="CHEBI:37563"/>
        <note>allosteric inhibitor</note>
    </ligand>
</feature>
<keyword evidence="3 11" id="KW-0436">Ligase</keyword>
<comment type="activity regulation">
    <text evidence="11">Allosterically activated by GTP, when glutamine is the substrate; GTP has no effect on the reaction when ammonia is the substrate. The allosteric effector GTP functions by stabilizing the protein conformation that binds the tetrahedral intermediate(s) formed during glutamine hydrolysis. Inhibited by the product CTP, via allosteric rather than competitive inhibition.</text>
</comment>
<evidence type="ECO:0000256" key="1">
    <source>
        <dbReference type="ARBA" id="ARBA00005171"/>
    </source>
</evidence>
<comment type="subunit">
    <text evidence="11">Homotetramer.</text>
</comment>
<proteinExistence type="inferred from homology"/>
<dbReference type="UniPathway" id="UPA00159">
    <property type="reaction ID" value="UER00277"/>
</dbReference>
<dbReference type="HAMAP" id="MF_01227">
    <property type="entry name" value="PyrG"/>
    <property type="match status" value="1"/>
</dbReference>
<keyword evidence="9 11" id="KW-0665">Pyrimidine biosynthesis</keyword>
<feature type="region of interest" description="Amidoligase domain" evidence="11">
    <location>
        <begin position="1"/>
        <end position="274"/>
    </location>
</feature>
<keyword evidence="4 11" id="KW-0479">Metal-binding</keyword>
<dbReference type="Gene3D" id="3.40.50.300">
    <property type="entry name" value="P-loop containing nucleotide triphosphate hydrolases"/>
    <property type="match status" value="1"/>
</dbReference>
<dbReference type="CDD" id="cd01746">
    <property type="entry name" value="GATase1_CTP_Synthase"/>
    <property type="match status" value="1"/>
</dbReference>
<dbReference type="SUPFAM" id="SSF52540">
    <property type="entry name" value="P-loop containing nucleoside triphosphate hydrolases"/>
    <property type="match status" value="1"/>
</dbReference>
<dbReference type="NCBIfam" id="TIGR00337">
    <property type="entry name" value="PyrG"/>
    <property type="match status" value="1"/>
</dbReference>
<keyword evidence="6 11" id="KW-0067">ATP-binding</keyword>
<dbReference type="InterPro" id="IPR017456">
    <property type="entry name" value="CTP_synthase_N"/>
</dbReference>
<dbReference type="Pfam" id="PF00117">
    <property type="entry name" value="GATase"/>
    <property type="match status" value="1"/>
</dbReference>
<feature type="binding site" evidence="11">
    <location>
        <position position="470"/>
    </location>
    <ligand>
        <name>L-glutamine</name>
        <dbReference type="ChEBI" id="CHEBI:58359"/>
    </ligand>
</feature>
<feature type="binding site" evidence="11">
    <location>
        <position position="20"/>
    </location>
    <ligand>
        <name>CTP</name>
        <dbReference type="ChEBI" id="CHEBI:37563"/>
        <note>allosteric inhibitor</note>
    </ligand>
</feature>
<evidence type="ECO:0000313" key="15">
    <source>
        <dbReference type="Proteomes" id="UP000190897"/>
    </source>
</evidence>
<dbReference type="InterPro" id="IPR027417">
    <property type="entry name" value="P-loop_NTPase"/>
</dbReference>
<dbReference type="SUPFAM" id="SSF52317">
    <property type="entry name" value="Class I glutamine amidotransferase-like"/>
    <property type="match status" value="1"/>
</dbReference>
<feature type="binding site" evidence="11">
    <location>
        <begin position="195"/>
        <end position="200"/>
    </location>
    <ligand>
        <name>UTP</name>
        <dbReference type="ChEBI" id="CHEBI:46398"/>
    </ligand>
</feature>
<dbReference type="OrthoDB" id="9801107at2"/>
<dbReference type="InterPro" id="IPR033828">
    <property type="entry name" value="GATase1_CTP_Synthase"/>
</dbReference>
<dbReference type="EC" id="6.3.4.2" evidence="11"/>
<feature type="domain" description="CTP synthase N-terminal" evidence="13">
    <location>
        <begin position="10"/>
        <end position="272"/>
    </location>
</feature>
<feature type="active site" description="Nucleophile; for glutamine hydrolysis" evidence="11">
    <location>
        <position position="389"/>
    </location>
</feature>
<feature type="binding site" evidence="11">
    <location>
        <position position="362"/>
    </location>
    <ligand>
        <name>L-glutamine</name>
        <dbReference type="ChEBI" id="CHEBI:58359"/>
    </ligand>
</feature>
<evidence type="ECO:0000256" key="5">
    <source>
        <dbReference type="ARBA" id="ARBA00022741"/>
    </source>
</evidence>
<dbReference type="PROSITE" id="PS51273">
    <property type="entry name" value="GATASE_TYPE_1"/>
    <property type="match status" value="1"/>
</dbReference>
<feature type="binding site" evidence="11">
    <location>
        <position position="231"/>
    </location>
    <ligand>
        <name>CTP</name>
        <dbReference type="ChEBI" id="CHEBI:37563"/>
        <note>allosteric inhibitor</note>
    </ligand>
</feature>
<comment type="catalytic activity">
    <reaction evidence="11">
        <text>L-glutamine + H2O = L-glutamate + NH4(+)</text>
        <dbReference type="Rhea" id="RHEA:15889"/>
        <dbReference type="ChEBI" id="CHEBI:15377"/>
        <dbReference type="ChEBI" id="CHEBI:28938"/>
        <dbReference type="ChEBI" id="CHEBI:29985"/>
        <dbReference type="ChEBI" id="CHEBI:58359"/>
    </reaction>
</comment>
<dbReference type="GO" id="GO:0042802">
    <property type="term" value="F:identical protein binding"/>
    <property type="evidence" value="ECO:0007669"/>
    <property type="project" value="TreeGrafter"/>
</dbReference>
<feature type="binding site" evidence="11">
    <location>
        <position position="249"/>
    </location>
    <ligand>
        <name>ATP</name>
        <dbReference type="ChEBI" id="CHEBI:30616"/>
    </ligand>
</feature>
<keyword evidence="15" id="KW-1185">Reference proteome</keyword>
<feature type="active site" evidence="11">
    <location>
        <position position="515"/>
    </location>
</feature>
<dbReference type="EMBL" id="FUZA01000002">
    <property type="protein sequence ID" value="SKB83208.1"/>
    <property type="molecule type" value="Genomic_DNA"/>
</dbReference>
<dbReference type="PANTHER" id="PTHR11550:SF0">
    <property type="entry name" value="CTP SYNTHASE-RELATED"/>
    <property type="match status" value="1"/>
</dbReference>
<dbReference type="Pfam" id="PF06418">
    <property type="entry name" value="CTP_synth_N"/>
    <property type="match status" value="1"/>
</dbReference>
<protein>
    <recommendedName>
        <fullName evidence="11">CTP synthase</fullName>
        <ecNumber evidence="11">6.3.4.2</ecNumber>
    </recommendedName>
    <alternativeName>
        <fullName evidence="11">Cytidine 5'-triphosphate synthase</fullName>
    </alternativeName>
    <alternativeName>
        <fullName evidence="11">Cytidine triphosphate synthetase</fullName>
        <shortName evidence="11">CTP synthetase</shortName>
        <shortName evidence="11">CTPS</shortName>
    </alternativeName>
    <alternativeName>
        <fullName evidence="11">UTP--ammonia ligase</fullName>
    </alternativeName>
</protein>
<evidence type="ECO:0000259" key="12">
    <source>
        <dbReference type="Pfam" id="PF00117"/>
    </source>
</evidence>
<comment type="similarity">
    <text evidence="2 11">Belongs to the CTP synthase family.</text>
</comment>
<dbReference type="PANTHER" id="PTHR11550">
    <property type="entry name" value="CTP SYNTHASE"/>
    <property type="match status" value="1"/>
</dbReference>
<evidence type="ECO:0000256" key="8">
    <source>
        <dbReference type="ARBA" id="ARBA00022962"/>
    </source>
</evidence>
<feature type="binding site" evidence="11">
    <location>
        <position position="20"/>
    </location>
    <ligand>
        <name>UTP</name>
        <dbReference type="ChEBI" id="CHEBI:46398"/>
    </ligand>
</feature>
<dbReference type="GO" id="GO:0004359">
    <property type="term" value="F:glutaminase activity"/>
    <property type="evidence" value="ECO:0007669"/>
    <property type="project" value="RHEA"/>
</dbReference>
<evidence type="ECO:0000313" key="14">
    <source>
        <dbReference type="EMBL" id="SKB83208.1"/>
    </source>
</evidence>
<evidence type="ECO:0000256" key="11">
    <source>
        <dbReference type="HAMAP-Rule" id="MF_01227"/>
    </source>
</evidence>
<name>A0A1T5EHD3_9BACT</name>
<evidence type="ECO:0000256" key="7">
    <source>
        <dbReference type="ARBA" id="ARBA00022842"/>
    </source>
</evidence>
<dbReference type="FunFam" id="3.40.50.300:FF:000009">
    <property type="entry name" value="CTP synthase"/>
    <property type="match status" value="1"/>
</dbReference>
<comment type="function">
    <text evidence="11">Catalyzes the ATP-dependent amination of UTP to CTP with either L-glutamine or ammonia as the source of nitrogen. Regulates intracellular CTP levels through interactions with the four ribonucleotide triphosphates.</text>
</comment>
<evidence type="ECO:0000256" key="6">
    <source>
        <dbReference type="ARBA" id="ARBA00022840"/>
    </source>
</evidence>
<dbReference type="GO" id="GO:0003883">
    <property type="term" value="F:CTP synthase activity"/>
    <property type="evidence" value="ECO:0007669"/>
    <property type="project" value="UniProtKB-UniRule"/>
</dbReference>
<feature type="domain" description="Glutamine amidotransferase" evidence="12">
    <location>
        <begin position="310"/>
        <end position="533"/>
    </location>
</feature>
<dbReference type="InterPro" id="IPR004468">
    <property type="entry name" value="CTP_synthase"/>
</dbReference>
<evidence type="ECO:0000256" key="3">
    <source>
        <dbReference type="ARBA" id="ARBA00022598"/>
    </source>
</evidence>
<dbReference type="CDD" id="cd03113">
    <property type="entry name" value="CTPS_N"/>
    <property type="match status" value="1"/>
</dbReference>
<feature type="binding site" evidence="11">
    <location>
        <position position="231"/>
    </location>
    <ligand>
        <name>UTP</name>
        <dbReference type="ChEBI" id="CHEBI:46398"/>
    </ligand>
</feature>
<dbReference type="NCBIfam" id="NF003792">
    <property type="entry name" value="PRK05380.1"/>
    <property type="match status" value="1"/>
</dbReference>
<keyword evidence="7 11" id="KW-0460">Magnesium</keyword>
<dbReference type="AlphaFoldDB" id="A0A1T5EHD3"/>
<feature type="binding site" evidence="11">
    <location>
        <begin position="195"/>
        <end position="200"/>
    </location>
    <ligand>
        <name>CTP</name>
        <dbReference type="ChEBI" id="CHEBI:37563"/>
        <note>allosteric inhibitor</note>
    </ligand>
</feature>
<dbReference type="RefSeq" id="WP_082214938.1">
    <property type="nucleotide sequence ID" value="NZ_FUZA01000002.1"/>
</dbReference>
<evidence type="ECO:0000256" key="2">
    <source>
        <dbReference type="ARBA" id="ARBA00007533"/>
    </source>
</evidence>